<keyword evidence="1" id="KW-0472">Membrane</keyword>
<keyword evidence="1" id="KW-0812">Transmembrane</keyword>
<organism evidence="2">
    <name type="scientific">viral metagenome</name>
    <dbReference type="NCBI Taxonomy" id="1070528"/>
    <lineage>
        <taxon>unclassified sequences</taxon>
        <taxon>metagenomes</taxon>
        <taxon>organismal metagenomes</taxon>
    </lineage>
</organism>
<evidence type="ECO:0000313" key="2">
    <source>
        <dbReference type="EMBL" id="QHU20816.1"/>
    </source>
</evidence>
<proteinExistence type="predicted"/>
<feature type="transmembrane region" description="Helical" evidence="1">
    <location>
        <begin position="6"/>
        <end position="24"/>
    </location>
</feature>
<evidence type="ECO:0000256" key="1">
    <source>
        <dbReference type="SAM" id="Phobius"/>
    </source>
</evidence>
<name>A0A6C0KUJ6_9ZZZZ</name>
<protein>
    <submittedName>
        <fullName evidence="2">Uncharacterized protein</fullName>
    </submittedName>
</protein>
<accession>A0A6C0KUJ6</accession>
<sequence length="119" mass="13805">MDNIKAFFIIIAIFIIIVLIYPILKRPSGQPETTHIHVDKHQIDTNLCQKNKENEISAKEIDTYFKPPTPCIPIDYPTKEIGECPYSKPMSMDLPIANTMMCFAKEKKNMYLRIKNDNM</sequence>
<dbReference type="AlphaFoldDB" id="A0A6C0KUJ6"/>
<reference evidence="2" key="1">
    <citation type="journal article" date="2020" name="Nature">
        <title>Giant virus diversity and host interactions through global metagenomics.</title>
        <authorList>
            <person name="Schulz F."/>
            <person name="Roux S."/>
            <person name="Paez-Espino D."/>
            <person name="Jungbluth S."/>
            <person name="Walsh D.A."/>
            <person name="Denef V.J."/>
            <person name="McMahon K.D."/>
            <person name="Konstantinidis K.T."/>
            <person name="Eloe-Fadrosh E.A."/>
            <person name="Kyrpides N.C."/>
            <person name="Woyke T."/>
        </authorList>
    </citation>
    <scope>NUCLEOTIDE SEQUENCE</scope>
    <source>
        <strain evidence="2">GVMAG-S-3300013094-100</strain>
    </source>
</reference>
<dbReference type="EMBL" id="MN740975">
    <property type="protein sequence ID" value="QHU20816.1"/>
    <property type="molecule type" value="Genomic_DNA"/>
</dbReference>
<keyword evidence="1" id="KW-1133">Transmembrane helix</keyword>